<sequence length="102" mass="11289">MGLFGIFSQKESVNKIQEYLNNGAVVLDVRTHQEWNEGHSEGAKHVVLNTIPDHLEEIKSLDKPVIAVCKSGGRSQSATDFLKQNGVDVINGGPWQNVDQYL</sequence>
<dbReference type="PANTHER" id="PTHR43031:SF1">
    <property type="entry name" value="PYRIDINE NUCLEOTIDE-DISULPHIDE OXIDOREDUCTASE"/>
    <property type="match status" value="1"/>
</dbReference>
<keyword evidence="3" id="KW-1185">Reference proteome</keyword>
<feature type="domain" description="Rhodanese" evidence="1">
    <location>
        <begin position="20"/>
        <end position="97"/>
    </location>
</feature>
<gene>
    <name evidence="2" type="ORF">ACFSRZ_14090</name>
</gene>
<dbReference type="EMBL" id="JBHULH010000011">
    <property type="protein sequence ID" value="MFD2568503.1"/>
    <property type="molecule type" value="Genomic_DNA"/>
</dbReference>
<dbReference type="PROSITE" id="PS50206">
    <property type="entry name" value="RHODANESE_3"/>
    <property type="match status" value="1"/>
</dbReference>
<name>A0ABW5LUK0_9FLAO</name>
<dbReference type="SUPFAM" id="SSF52821">
    <property type="entry name" value="Rhodanese/Cell cycle control phosphatase"/>
    <property type="match status" value="1"/>
</dbReference>
<dbReference type="InterPro" id="IPR050229">
    <property type="entry name" value="GlpE_sulfurtransferase"/>
</dbReference>
<accession>A0ABW5LUK0</accession>
<dbReference type="PANTHER" id="PTHR43031">
    <property type="entry name" value="FAD-DEPENDENT OXIDOREDUCTASE"/>
    <property type="match status" value="1"/>
</dbReference>
<protein>
    <submittedName>
        <fullName evidence="2">Rhodanese-like domain-containing protein</fullName>
    </submittedName>
</protein>
<evidence type="ECO:0000259" key="1">
    <source>
        <dbReference type="PROSITE" id="PS50206"/>
    </source>
</evidence>
<dbReference type="InterPro" id="IPR036873">
    <property type="entry name" value="Rhodanese-like_dom_sf"/>
</dbReference>
<comment type="caution">
    <text evidence="2">The sequence shown here is derived from an EMBL/GenBank/DDBJ whole genome shotgun (WGS) entry which is preliminary data.</text>
</comment>
<evidence type="ECO:0000313" key="2">
    <source>
        <dbReference type="EMBL" id="MFD2568503.1"/>
    </source>
</evidence>
<dbReference type="Pfam" id="PF00581">
    <property type="entry name" value="Rhodanese"/>
    <property type="match status" value="1"/>
</dbReference>
<dbReference type="RefSeq" id="WP_379667209.1">
    <property type="nucleotide sequence ID" value="NZ_JBHULH010000011.1"/>
</dbReference>
<dbReference type="InterPro" id="IPR001763">
    <property type="entry name" value="Rhodanese-like_dom"/>
</dbReference>
<proteinExistence type="predicted"/>
<dbReference type="CDD" id="cd00158">
    <property type="entry name" value="RHOD"/>
    <property type="match status" value="1"/>
</dbReference>
<evidence type="ECO:0000313" key="3">
    <source>
        <dbReference type="Proteomes" id="UP001597508"/>
    </source>
</evidence>
<dbReference type="Gene3D" id="3.40.250.10">
    <property type="entry name" value="Rhodanese-like domain"/>
    <property type="match status" value="1"/>
</dbReference>
<organism evidence="2 3">
    <name type="scientific">Pseudotenacibaculum haliotis</name>
    <dbReference type="NCBI Taxonomy" id="1862138"/>
    <lineage>
        <taxon>Bacteria</taxon>
        <taxon>Pseudomonadati</taxon>
        <taxon>Bacteroidota</taxon>
        <taxon>Flavobacteriia</taxon>
        <taxon>Flavobacteriales</taxon>
        <taxon>Flavobacteriaceae</taxon>
        <taxon>Pseudotenacibaculum</taxon>
    </lineage>
</organism>
<reference evidence="3" key="1">
    <citation type="journal article" date="2019" name="Int. J. Syst. Evol. Microbiol.">
        <title>The Global Catalogue of Microorganisms (GCM) 10K type strain sequencing project: providing services to taxonomists for standard genome sequencing and annotation.</title>
        <authorList>
            <consortium name="The Broad Institute Genomics Platform"/>
            <consortium name="The Broad Institute Genome Sequencing Center for Infectious Disease"/>
            <person name="Wu L."/>
            <person name="Ma J."/>
        </authorList>
    </citation>
    <scope>NUCLEOTIDE SEQUENCE [LARGE SCALE GENOMIC DNA]</scope>
    <source>
        <strain evidence="3">KCTC 52127</strain>
    </source>
</reference>
<dbReference type="SMART" id="SM00450">
    <property type="entry name" value="RHOD"/>
    <property type="match status" value="1"/>
</dbReference>
<dbReference type="Proteomes" id="UP001597508">
    <property type="component" value="Unassembled WGS sequence"/>
</dbReference>